<dbReference type="PANTHER" id="PTHR11439:SF524">
    <property type="entry name" value="RNA-DIRECTED DNA POLYMERASE, PROTEIN KINASE RLK-PELLE-DLSV FAMILY"/>
    <property type="match status" value="1"/>
</dbReference>
<keyword evidence="1" id="KW-1133">Transmembrane helix</keyword>
<keyword evidence="1" id="KW-0812">Transmembrane</keyword>
<accession>A0ABQ5DB58</accession>
<dbReference type="PANTHER" id="PTHR11439">
    <property type="entry name" value="GAG-POL-RELATED RETROTRANSPOSON"/>
    <property type="match status" value="1"/>
</dbReference>
<feature type="transmembrane region" description="Helical" evidence="1">
    <location>
        <begin position="15"/>
        <end position="35"/>
    </location>
</feature>
<reference evidence="2" key="1">
    <citation type="journal article" date="2022" name="Int. J. Mol. Sci.">
        <title>Draft Genome of Tanacetum Coccineum: Genomic Comparison of Closely Related Tanacetum-Family Plants.</title>
        <authorList>
            <person name="Yamashiro T."/>
            <person name="Shiraishi A."/>
            <person name="Nakayama K."/>
            <person name="Satake H."/>
        </authorList>
    </citation>
    <scope>NUCLEOTIDE SEQUENCE</scope>
</reference>
<sequence length="113" mass="12960">MHAPCEPHLATLKRIIRYVRALLIMVFNYMFLLPLNSLHTPMLIRQVAQSPEDPLLEVEYRGAANVVAEIVWIRNLLLELHAPLHTPTLVYCANVSAVYLSTNSVQHQRIKHI</sequence>
<dbReference type="CDD" id="cd09272">
    <property type="entry name" value="RNase_HI_RT_Ty1"/>
    <property type="match status" value="1"/>
</dbReference>
<evidence type="ECO:0000313" key="2">
    <source>
        <dbReference type="EMBL" id="GJT36115.1"/>
    </source>
</evidence>
<comment type="caution">
    <text evidence="2">The sequence shown here is derived from an EMBL/GenBank/DDBJ whole genome shotgun (WGS) entry which is preliminary data.</text>
</comment>
<gene>
    <name evidence="2" type="ORF">Tco_0926534</name>
</gene>
<dbReference type="EMBL" id="BQNB010015108">
    <property type="protein sequence ID" value="GJT36115.1"/>
    <property type="molecule type" value="Genomic_DNA"/>
</dbReference>
<organism evidence="2 3">
    <name type="scientific">Tanacetum coccineum</name>
    <dbReference type="NCBI Taxonomy" id="301880"/>
    <lineage>
        <taxon>Eukaryota</taxon>
        <taxon>Viridiplantae</taxon>
        <taxon>Streptophyta</taxon>
        <taxon>Embryophyta</taxon>
        <taxon>Tracheophyta</taxon>
        <taxon>Spermatophyta</taxon>
        <taxon>Magnoliopsida</taxon>
        <taxon>eudicotyledons</taxon>
        <taxon>Gunneridae</taxon>
        <taxon>Pentapetalae</taxon>
        <taxon>asterids</taxon>
        <taxon>campanulids</taxon>
        <taxon>Asterales</taxon>
        <taxon>Asteraceae</taxon>
        <taxon>Asteroideae</taxon>
        <taxon>Anthemideae</taxon>
        <taxon>Anthemidinae</taxon>
        <taxon>Tanacetum</taxon>
    </lineage>
</organism>
<name>A0ABQ5DB58_9ASTR</name>
<keyword evidence="1" id="KW-0472">Membrane</keyword>
<reference evidence="2" key="2">
    <citation type="submission" date="2022-01" db="EMBL/GenBank/DDBJ databases">
        <authorList>
            <person name="Yamashiro T."/>
            <person name="Shiraishi A."/>
            <person name="Satake H."/>
            <person name="Nakayama K."/>
        </authorList>
    </citation>
    <scope>NUCLEOTIDE SEQUENCE</scope>
</reference>
<evidence type="ECO:0000313" key="3">
    <source>
        <dbReference type="Proteomes" id="UP001151760"/>
    </source>
</evidence>
<protein>
    <submittedName>
        <fullName evidence="2">Ribonuclease H-like domain-containing protein</fullName>
    </submittedName>
</protein>
<dbReference type="Proteomes" id="UP001151760">
    <property type="component" value="Unassembled WGS sequence"/>
</dbReference>
<evidence type="ECO:0000256" key="1">
    <source>
        <dbReference type="SAM" id="Phobius"/>
    </source>
</evidence>
<proteinExistence type="predicted"/>
<keyword evidence="3" id="KW-1185">Reference proteome</keyword>